<dbReference type="EMBL" id="QKRB01000041">
    <property type="protein sequence ID" value="PZD96251.1"/>
    <property type="molecule type" value="Genomic_DNA"/>
</dbReference>
<dbReference type="PANTHER" id="PTHR11070:SF17">
    <property type="entry name" value="DNA HELICASE IV"/>
    <property type="match status" value="1"/>
</dbReference>
<sequence length="783" mass="89959">MNENDQQWQAEQARVTSVVDRIAKRAGELEDEIGDVRSEAVEIRKHFWDEVTVNFSNAEDLTETYFSMKQQADLLAERERSQRHSAAYLSKLKRLMQSPYFGRIDFRAEEDAEAETIYLGIASFREDDSDTFLVYDWRAPVSSLYYDYPPGPAVYDTPGGEVKGELELKRQFVIRSGTIRYMFDTGVTIGDELLQQMLSRTSDSAMKSIVATIQREQNQIIRNDSSRMLIVQGAAGSGKTSAALQRVAYLLYKYRGVLTSDQMVLFSPNPMFNSYVSSVLPELGEENMLQTTFQEYLETRLGREFELEDSFAQLEFVLTAGQEEGYSARLEGIRYKSSTAYLELVKRYLDGLVDRGMRFRPVVFRGKPVVTAQEMVNKFYSMDSSIRLANRLILVRDWLLERVERYAASVKEEAWVEEEMQLLSAEDYQRAYSRLRKQKKGLGETFDDHEAEKEMLAEMIVSSALKQVRARIKLMRFADVKGLYRKLFEDRNAAEQAAGSHALPEQWDEIAAQTVRELEQGRLFYEDATPYLYLNERLKGFRANTNVRHIIIDEAQDYTPFQLEFLKWLFPRARMTALGDLNQAIYAQTSAMADADPLTNLYGPEQTEWIHLLRSYRSTREIVSFTRGMVPGGDKIEPFNRAGELPLVKLVGGQDELHRQIINQLQEWTAEGYESVAVICRTAEESSKAYSTLGSALSMRLVTKDTMQFERGITIIPAYLAKGVEFDAVLIYNASEQVYQHENERKLFYTACTRAMHELVLMSDGTPSRFVREQPSENYRTEG</sequence>
<dbReference type="Pfam" id="PF00580">
    <property type="entry name" value="UvrD-helicase"/>
    <property type="match status" value="1"/>
</dbReference>
<keyword evidence="2 5" id="KW-0378">Hydrolase</keyword>
<dbReference type="Pfam" id="PF13538">
    <property type="entry name" value="UvrD_C_2"/>
    <property type="match status" value="1"/>
</dbReference>
<dbReference type="InterPro" id="IPR027417">
    <property type="entry name" value="P-loop_NTPase"/>
</dbReference>
<evidence type="ECO:0000256" key="4">
    <source>
        <dbReference type="ARBA" id="ARBA00022840"/>
    </source>
</evidence>
<dbReference type="GO" id="GO:0005524">
    <property type="term" value="F:ATP binding"/>
    <property type="evidence" value="ECO:0007669"/>
    <property type="project" value="UniProtKB-UniRule"/>
</dbReference>
<dbReference type="InterPro" id="IPR014016">
    <property type="entry name" value="UvrD-like_ATP-bd"/>
</dbReference>
<dbReference type="InterPro" id="IPR027785">
    <property type="entry name" value="UvrD-like_helicase_C"/>
</dbReference>
<organism evidence="7 8">
    <name type="scientific">Paenibacillus sambharensis</name>
    <dbReference type="NCBI Taxonomy" id="1803190"/>
    <lineage>
        <taxon>Bacteria</taxon>
        <taxon>Bacillati</taxon>
        <taxon>Bacillota</taxon>
        <taxon>Bacilli</taxon>
        <taxon>Bacillales</taxon>
        <taxon>Paenibacillaceae</taxon>
        <taxon>Paenibacillus</taxon>
    </lineage>
</organism>
<dbReference type="NCBIfam" id="NF041464">
    <property type="entry name" value="HelD_BACSU"/>
    <property type="match status" value="1"/>
</dbReference>
<protein>
    <submittedName>
        <fullName evidence="7">Helicase</fullName>
    </submittedName>
</protein>
<dbReference type="GO" id="GO:0016787">
    <property type="term" value="F:hydrolase activity"/>
    <property type="evidence" value="ECO:0007669"/>
    <property type="project" value="UniProtKB-UniRule"/>
</dbReference>
<feature type="binding site" evidence="5">
    <location>
        <begin position="233"/>
        <end position="240"/>
    </location>
    <ligand>
        <name>ATP</name>
        <dbReference type="ChEBI" id="CHEBI:30616"/>
    </ligand>
</feature>
<evidence type="ECO:0000256" key="1">
    <source>
        <dbReference type="ARBA" id="ARBA00022741"/>
    </source>
</evidence>
<dbReference type="Proteomes" id="UP000249522">
    <property type="component" value="Unassembled WGS sequence"/>
</dbReference>
<dbReference type="OrthoDB" id="9787585at2"/>
<feature type="domain" description="UvrD-like helicase ATP-binding" evidence="6">
    <location>
        <begin position="212"/>
        <end position="619"/>
    </location>
</feature>
<evidence type="ECO:0000313" key="8">
    <source>
        <dbReference type="Proteomes" id="UP000249522"/>
    </source>
</evidence>
<name>A0A2W1LWW2_9BACL</name>
<evidence type="ECO:0000256" key="2">
    <source>
        <dbReference type="ARBA" id="ARBA00022801"/>
    </source>
</evidence>
<dbReference type="GO" id="GO:0005829">
    <property type="term" value="C:cytosol"/>
    <property type="evidence" value="ECO:0007669"/>
    <property type="project" value="TreeGrafter"/>
</dbReference>
<dbReference type="RefSeq" id="WP_111146249.1">
    <property type="nucleotide sequence ID" value="NZ_QKRB01000041.1"/>
</dbReference>
<evidence type="ECO:0000259" key="6">
    <source>
        <dbReference type="PROSITE" id="PS51198"/>
    </source>
</evidence>
<reference evidence="7 8" key="1">
    <citation type="submission" date="2018-06" db="EMBL/GenBank/DDBJ databases">
        <title>Paenibacillus imtechensis sp. nov.</title>
        <authorList>
            <person name="Pinnaka A.K."/>
            <person name="Singh H."/>
            <person name="Kaur M."/>
        </authorList>
    </citation>
    <scope>NUCLEOTIDE SEQUENCE [LARGE SCALE GENOMIC DNA]</scope>
    <source>
        <strain evidence="7 8">SMB1</strain>
    </source>
</reference>
<comment type="caution">
    <text evidence="7">The sequence shown here is derived from an EMBL/GenBank/DDBJ whole genome shotgun (WGS) entry which is preliminary data.</text>
</comment>
<evidence type="ECO:0000256" key="5">
    <source>
        <dbReference type="PROSITE-ProRule" id="PRU00560"/>
    </source>
</evidence>
<dbReference type="AlphaFoldDB" id="A0A2W1LWW2"/>
<dbReference type="InterPro" id="IPR048228">
    <property type="entry name" value="HelD_bacillota"/>
</dbReference>
<dbReference type="SUPFAM" id="SSF52540">
    <property type="entry name" value="P-loop containing nucleoside triphosphate hydrolases"/>
    <property type="match status" value="1"/>
</dbReference>
<keyword evidence="1 5" id="KW-0547">Nucleotide-binding</keyword>
<dbReference type="Gene3D" id="3.40.50.300">
    <property type="entry name" value="P-loop containing nucleotide triphosphate hydrolases"/>
    <property type="match status" value="3"/>
</dbReference>
<gene>
    <name evidence="7" type="ORF">DNH61_08600</name>
</gene>
<dbReference type="GO" id="GO:0003677">
    <property type="term" value="F:DNA binding"/>
    <property type="evidence" value="ECO:0007669"/>
    <property type="project" value="InterPro"/>
</dbReference>
<dbReference type="GO" id="GO:0000725">
    <property type="term" value="P:recombinational repair"/>
    <property type="evidence" value="ECO:0007669"/>
    <property type="project" value="TreeGrafter"/>
</dbReference>
<proteinExistence type="predicted"/>
<keyword evidence="4 5" id="KW-0067">ATP-binding</keyword>
<keyword evidence="3 5" id="KW-0347">Helicase</keyword>
<dbReference type="InterPro" id="IPR000212">
    <property type="entry name" value="DNA_helicase_UvrD/REP"/>
</dbReference>
<keyword evidence="8" id="KW-1185">Reference proteome</keyword>
<dbReference type="PANTHER" id="PTHR11070">
    <property type="entry name" value="UVRD / RECB / PCRA DNA HELICASE FAMILY MEMBER"/>
    <property type="match status" value="1"/>
</dbReference>
<dbReference type="GO" id="GO:0043138">
    <property type="term" value="F:3'-5' DNA helicase activity"/>
    <property type="evidence" value="ECO:0007669"/>
    <property type="project" value="TreeGrafter"/>
</dbReference>
<dbReference type="PROSITE" id="PS51198">
    <property type="entry name" value="UVRD_HELICASE_ATP_BIND"/>
    <property type="match status" value="1"/>
</dbReference>
<accession>A0A2W1LWW2</accession>
<evidence type="ECO:0000256" key="3">
    <source>
        <dbReference type="ARBA" id="ARBA00022806"/>
    </source>
</evidence>
<evidence type="ECO:0000313" key="7">
    <source>
        <dbReference type="EMBL" id="PZD96251.1"/>
    </source>
</evidence>